<dbReference type="KEGG" id="rhf:EUB48_15280"/>
<dbReference type="GO" id="GO:0016491">
    <property type="term" value="F:oxidoreductase activity"/>
    <property type="evidence" value="ECO:0007669"/>
    <property type="project" value="UniProtKB-KW"/>
</dbReference>
<dbReference type="InterPro" id="IPR036291">
    <property type="entry name" value="NAD(P)-bd_dom_sf"/>
</dbReference>
<dbReference type="PANTHER" id="PTHR43669:SF3">
    <property type="entry name" value="ALCOHOL DEHYDROGENASE, PUTATIVE (AFU_ORTHOLOGUE AFUA_3G03445)-RELATED"/>
    <property type="match status" value="1"/>
</dbReference>
<evidence type="ECO:0000256" key="2">
    <source>
        <dbReference type="ARBA" id="ARBA00023002"/>
    </source>
</evidence>
<evidence type="ECO:0000313" key="4">
    <source>
        <dbReference type="Proteomes" id="UP000316798"/>
    </source>
</evidence>
<dbReference type="SUPFAM" id="SSF51735">
    <property type="entry name" value="NAD(P)-binding Rossmann-fold domains"/>
    <property type="match status" value="1"/>
</dbReference>
<comment type="similarity">
    <text evidence="1">Belongs to the short-chain dehydrogenases/reductases (SDR) family.</text>
</comment>
<dbReference type="AlphaFoldDB" id="A0A515DDJ6"/>
<evidence type="ECO:0000313" key="3">
    <source>
        <dbReference type="EMBL" id="QDL38501.1"/>
    </source>
</evidence>
<dbReference type="PRINTS" id="PR00081">
    <property type="entry name" value="GDHRDH"/>
</dbReference>
<dbReference type="CDD" id="cd05233">
    <property type="entry name" value="SDR_c"/>
    <property type="match status" value="1"/>
</dbReference>
<evidence type="ECO:0000256" key="1">
    <source>
        <dbReference type="ARBA" id="ARBA00006484"/>
    </source>
</evidence>
<dbReference type="Proteomes" id="UP000316798">
    <property type="component" value="Chromosome"/>
</dbReference>
<dbReference type="PROSITE" id="PS00061">
    <property type="entry name" value="ADH_SHORT"/>
    <property type="match status" value="1"/>
</dbReference>
<gene>
    <name evidence="3" type="ORF">EUB48_15280</name>
</gene>
<dbReference type="Pfam" id="PF00106">
    <property type="entry name" value="adh_short"/>
    <property type="match status" value="1"/>
</dbReference>
<dbReference type="InterPro" id="IPR020904">
    <property type="entry name" value="Sc_DH/Rdtase_CS"/>
</dbReference>
<dbReference type="OrthoDB" id="9803333at2"/>
<dbReference type="EMBL" id="CP035503">
    <property type="protein sequence ID" value="QDL38501.1"/>
    <property type="molecule type" value="Genomic_DNA"/>
</dbReference>
<sequence length="249" mass="26146">MKKETSMYLVGKRILVTGAGSGIGRAVAIGYARAGAAVACVSRGRENLLQTERLIENAGGRALALPADVSDFEALEQQVLAVERELGGLDLVFSAAGEASENKTVETSDVQAFRRTLEVNLVGAFNTAKAAIPALKRSGGGHMIFVGSGMGHRAAATRAAYASSKAGLHMLVRVLAQELIEDGIAVNELVPGPVLTAFITGRVEQLTQSAGAQEWFKTPEDVVPMALFLASQLQPGPTGQTFSLARREL</sequence>
<proteinExistence type="inferred from homology"/>
<dbReference type="InterPro" id="IPR002347">
    <property type="entry name" value="SDR_fam"/>
</dbReference>
<dbReference type="Gene3D" id="3.40.50.720">
    <property type="entry name" value="NAD(P)-binding Rossmann-like Domain"/>
    <property type="match status" value="1"/>
</dbReference>
<name>A0A515DDJ6_9BURK</name>
<keyword evidence="2" id="KW-0560">Oxidoreductase</keyword>
<organism evidence="3 4">
    <name type="scientific">Rhodoferax sediminis</name>
    <dbReference type="NCBI Taxonomy" id="2509614"/>
    <lineage>
        <taxon>Bacteria</taxon>
        <taxon>Pseudomonadati</taxon>
        <taxon>Pseudomonadota</taxon>
        <taxon>Betaproteobacteria</taxon>
        <taxon>Burkholderiales</taxon>
        <taxon>Comamonadaceae</taxon>
        <taxon>Rhodoferax</taxon>
    </lineage>
</organism>
<keyword evidence="4" id="KW-1185">Reference proteome</keyword>
<dbReference type="PANTHER" id="PTHR43669">
    <property type="entry name" value="5-KETO-D-GLUCONATE 5-REDUCTASE"/>
    <property type="match status" value="1"/>
</dbReference>
<protein>
    <submittedName>
        <fullName evidence="3">SDR family oxidoreductase</fullName>
    </submittedName>
</protein>
<reference evidence="3 4" key="1">
    <citation type="submission" date="2019-01" db="EMBL/GenBank/DDBJ databases">
        <title>Genomic insights into a novel species Rhodoferax sp.</title>
        <authorList>
            <person name="Jin L."/>
        </authorList>
    </citation>
    <scope>NUCLEOTIDE SEQUENCE [LARGE SCALE GENOMIC DNA]</scope>
    <source>
        <strain evidence="3 4">CHu59-6-5</strain>
    </source>
</reference>
<accession>A0A515DDJ6</accession>